<name>A0ABS9D6C6_9ALTE</name>
<keyword evidence="3" id="KW-1185">Reference proteome</keyword>
<dbReference type="PANTHER" id="PTHR43546:SF3">
    <property type="entry name" value="UPF0173 METAL-DEPENDENT HYDROLASE MJ1163"/>
    <property type="match status" value="1"/>
</dbReference>
<gene>
    <name evidence="2" type="ORF">L0668_10230</name>
</gene>
<dbReference type="EMBL" id="JAKGAS010000004">
    <property type="protein sequence ID" value="MCF2948483.1"/>
    <property type="molecule type" value="Genomic_DNA"/>
</dbReference>
<organism evidence="2 3">
    <name type="scientific">Paraglaciecola algarum</name>
    <dbReference type="NCBI Taxonomy" id="3050085"/>
    <lineage>
        <taxon>Bacteria</taxon>
        <taxon>Pseudomonadati</taxon>
        <taxon>Pseudomonadota</taxon>
        <taxon>Gammaproteobacteria</taxon>
        <taxon>Alteromonadales</taxon>
        <taxon>Alteromonadaceae</taxon>
        <taxon>Paraglaciecola</taxon>
    </lineage>
</organism>
<dbReference type="InterPro" id="IPR001279">
    <property type="entry name" value="Metallo-B-lactamas"/>
</dbReference>
<accession>A0ABS9D6C6</accession>
<dbReference type="InterPro" id="IPR050114">
    <property type="entry name" value="UPF0173_UPF0282_UlaG_hydrolase"/>
</dbReference>
<sequence length="391" mass="43770">MDLFSKGNGIQTSDTLCFRDLKVLSITFVLASLCCVSCAPFKDQSFSSQEMYLFDKYHPNKVISNGVQDKVVATFYGTSSLLISDSKEAILIDGFFSRPEFPNFLFSNLEQINESDIKAIIDPSLISKDTVSQIVPLQKVIVVHSHYDHAMDAPCIANAYGATLIGSQSTLNIKCRDISINHESLIENLGPNKPHQELKEHDQFKITMIHSNHASYGSKLVEALLGIGKEIKQPLTMPAYITQLSEGQSYSVLLEHKMTKLRILIHGSAGYKTSAIANAVGDKPIDWLFLSVGGLDRTEKKQPGFAKQFLTETIDASKAKYVVPIHWDDFTRKVTTSLHPPKPRFGNFFKEIKLVEQHLDSKKKSQQSKLVLLNFNQKVTMSKENLTKKPM</sequence>
<evidence type="ECO:0000313" key="3">
    <source>
        <dbReference type="Proteomes" id="UP001521137"/>
    </source>
</evidence>
<reference evidence="2 3" key="1">
    <citation type="submission" date="2022-01" db="EMBL/GenBank/DDBJ databases">
        <title>Paraglaciecola sp. G1-23.</title>
        <authorList>
            <person name="Jin M.S."/>
            <person name="Han D.M."/>
            <person name="Kim H.M."/>
            <person name="Jeon C.O."/>
        </authorList>
    </citation>
    <scope>NUCLEOTIDE SEQUENCE [LARGE SCALE GENOMIC DNA]</scope>
    <source>
        <strain evidence="2 3">G1-23</strain>
    </source>
</reference>
<evidence type="ECO:0000259" key="1">
    <source>
        <dbReference type="Pfam" id="PF12706"/>
    </source>
</evidence>
<dbReference type="PANTHER" id="PTHR43546">
    <property type="entry name" value="UPF0173 METAL-DEPENDENT HYDROLASE MJ1163-RELATED"/>
    <property type="match status" value="1"/>
</dbReference>
<feature type="domain" description="Metallo-beta-lactamase" evidence="1">
    <location>
        <begin position="130"/>
        <end position="327"/>
    </location>
</feature>
<dbReference type="CDD" id="cd06262">
    <property type="entry name" value="metallo-hydrolase-like_MBL-fold"/>
    <property type="match status" value="1"/>
</dbReference>
<dbReference type="Pfam" id="PF12706">
    <property type="entry name" value="Lactamase_B_2"/>
    <property type="match status" value="1"/>
</dbReference>
<dbReference type="InterPro" id="IPR036866">
    <property type="entry name" value="RibonucZ/Hydroxyglut_hydro"/>
</dbReference>
<dbReference type="Gene3D" id="3.60.15.10">
    <property type="entry name" value="Ribonuclease Z/Hydroxyacylglutathione hydrolase-like"/>
    <property type="match status" value="1"/>
</dbReference>
<comment type="caution">
    <text evidence="2">The sequence shown here is derived from an EMBL/GenBank/DDBJ whole genome shotgun (WGS) entry which is preliminary data.</text>
</comment>
<protein>
    <submittedName>
        <fullName evidence="2">MBL fold metallo-hydrolase</fullName>
    </submittedName>
</protein>
<dbReference type="SUPFAM" id="SSF56281">
    <property type="entry name" value="Metallo-hydrolase/oxidoreductase"/>
    <property type="match status" value="1"/>
</dbReference>
<proteinExistence type="predicted"/>
<dbReference type="Proteomes" id="UP001521137">
    <property type="component" value="Unassembled WGS sequence"/>
</dbReference>
<evidence type="ECO:0000313" key="2">
    <source>
        <dbReference type="EMBL" id="MCF2948483.1"/>
    </source>
</evidence>
<dbReference type="RefSeq" id="WP_235312286.1">
    <property type="nucleotide sequence ID" value="NZ_JAKGAS010000004.1"/>
</dbReference>